<dbReference type="InterPro" id="IPR035974">
    <property type="entry name" value="Rap/Ran-GAP_sf"/>
</dbReference>
<organism evidence="4 5">
    <name type="scientific">Capsaspora owczarzaki (strain ATCC 30864)</name>
    <dbReference type="NCBI Taxonomy" id="595528"/>
    <lineage>
        <taxon>Eukaryota</taxon>
        <taxon>Filasterea</taxon>
        <taxon>Capsaspora</taxon>
    </lineage>
</organism>
<gene>
    <name evidence="4" type="ORF">CAOG_009595</name>
</gene>
<keyword evidence="5" id="KW-1185">Reference proteome</keyword>
<name>A0A0D2U9T8_CAPO3</name>
<dbReference type="FunFam" id="3.40.50.11210:FF:000001">
    <property type="entry name" value="Ral GTPase-activating protein subunit alpha-1 isoform 1"/>
    <property type="match status" value="1"/>
</dbReference>
<dbReference type="InterPro" id="IPR027107">
    <property type="entry name" value="Tuberin/Ral-act_asu"/>
</dbReference>
<dbReference type="OrthoDB" id="19311at2759"/>
<feature type="compositionally biased region" description="Polar residues" evidence="2">
    <location>
        <begin position="178"/>
        <end position="203"/>
    </location>
</feature>
<dbReference type="GO" id="GO:0005634">
    <property type="term" value="C:nucleus"/>
    <property type="evidence" value="ECO:0007669"/>
    <property type="project" value="InterPro"/>
</dbReference>
<dbReference type="PROSITE" id="PS51257">
    <property type="entry name" value="PROKAR_LIPOPROTEIN"/>
    <property type="match status" value="1"/>
</dbReference>
<proteinExistence type="predicted"/>
<dbReference type="PANTHER" id="PTHR10063">
    <property type="entry name" value="TUBERIN"/>
    <property type="match status" value="1"/>
</dbReference>
<feature type="region of interest" description="Disordered" evidence="2">
    <location>
        <begin position="178"/>
        <end position="216"/>
    </location>
</feature>
<feature type="region of interest" description="Disordered" evidence="2">
    <location>
        <begin position="620"/>
        <end position="653"/>
    </location>
</feature>
<evidence type="ECO:0000259" key="3">
    <source>
        <dbReference type="PROSITE" id="PS50085"/>
    </source>
</evidence>
<evidence type="ECO:0000313" key="4">
    <source>
        <dbReference type="EMBL" id="KJE91836.1"/>
    </source>
</evidence>
<dbReference type="PROSITE" id="PS50085">
    <property type="entry name" value="RAPGAP"/>
    <property type="match status" value="1"/>
</dbReference>
<dbReference type="GO" id="GO:0005096">
    <property type="term" value="F:GTPase activator activity"/>
    <property type="evidence" value="ECO:0007669"/>
    <property type="project" value="UniProtKB-KW"/>
</dbReference>
<feature type="domain" description="Rap-GAP" evidence="3">
    <location>
        <begin position="378"/>
        <end position="588"/>
    </location>
</feature>
<dbReference type="InParanoid" id="A0A0D2U9T8"/>
<evidence type="ECO:0000313" key="5">
    <source>
        <dbReference type="Proteomes" id="UP000008743"/>
    </source>
</evidence>
<dbReference type="InterPro" id="IPR000331">
    <property type="entry name" value="Rap/Ran_GAP_dom"/>
</dbReference>
<dbReference type="PhylomeDB" id="A0A0D2U9T8"/>
<evidence type="ECO:0000256" key="2">
    <source>
        <dbReference type="SAM" id="MobiDB-lite"/>
    </source>
</evidence>
<dbReference type="STRING" id="595528.A0A0D2U9T8"/>
<dbReference type="GO" id="GO:0005737">
    <property type="term" value="C:cytoplasm"/>
    <property type="evidence" value="ECO:0007669"/>
    <property type="project" value="TreeGrafter"/>
</dbReference>
<dbReference type="GO" id="GO:0051056">
    <property type="term" value="P:regulation of small GTPase mediated signal transduction"/>
    <property type="evidence" value="ECO:0007669"/>
    <property type="project" value="InterPro"/>
</dbReference>
<dbReference type="Pfam" id="PF02145">
    <property type="entry name" value="Rap_GAP"/>
    <property type="match status" value="1"/>
</dbReference>
<reference evidence="5" key="1">
    <citation type="submission" date="2011-02" db="EMBL/GenBank/DDBJ databases">
        <title>The Genome Sequence of Capsaspora owczarzaki ATCC 30864.</title>
        <authorList>
            <person name="Russ C."/>
            <person name="Cuomo C."/>
            <person name="Burger G."/>
            <person name="Gray M.W."/>
            <person name="Holland P.W.H."/>
            <person name="King N."/>
            <person name="Lang F.B.F."/>
            <person name="Roger A.J."/>
            <person name="Ruiz-Trillo I."/>
            <person name="Young S.K."/>
            <person name="Zeng Q."/>
            <person name="Gargeya S."/>
            <person name="Alvarado L."/>
            <person name="Berlin A."/>
            <person name="Chapman S.B."/>
            <person name="Chen Z."/>
            <person name="Freedman E."/>
            <person name="Gellesch M."/>
            <person name="Goldberg J."/>
            <person name="Griggs A."/>
            <person name="Gujja S."/>
            <person name="Heilman E."/>
            <person name="Heiman D."/>
            <person name="Howarth C."/>
            <person name="Mehta T."/>
            <person name="Neiman D."/>
            <person name="Pearson M."/>
            <person name="Roberts A."/>
            <person name="Saif S."/>
            <person name="Shea T."/>
            <person name="Shenoy N."/>
            <person name="Sisk P."/>
            <person name="Stolte C."/>
            <person name="Sykes S."/>
            <person name="White J."/>
            <person name="Yandava C."/>
            <person name="Haas B."/>
            <person name="Nusbaum C."/>
            <person name="Birren B."/>
        </authorList>
    </citation>
    <scope>NUCLEOTIDE SEQUENCE</scope>
    <source>
        <strain evidence="5">ATCC 30864</strain>
    </source>
</reference>
<evidence type="ECO:0000256" key="1">
    <source>
        <dbReference type="ARBA" id="ARBA00022468"/>
    </source>
</evidence>
<dbReference type="Proteomes" id="UP000008743">
    <property type="component" value="Unassembled WGS sequence"/>
</dbReference>
<dbReference type="EMBL" id="KE346363">
    <property type="protein sequence ID" value="KJE91836.1"/>
    <property type="molecule type" value="Genomic_DNA"/>
</dbReference>
<sequence length="698" mass="77140">MAAKNMLFHLLNHLNNFPSAAGVACLTSRVTEYDEVTSSNELTSELFDAPGVQFFVLNSSTLISLIELPSKVLGEPPRARVLLRDMTGKYAWDATLLYQTQMQRSRQGTLYPGLAAEFDLEHQVVEDSSRRAIVFPDTGYVRRLKTVPRWSSGESVVARFLPSALSLNESSARASVVSETSFDSSEPSPTGRSGTAGQSNGVPNGNAPPASAQGSGFIGIGPSPEFVAWSERATMRRPSTVLQASPAALQTTTKSTFGVDMLDEALKYLGETSSECLHFAHVPLNVPYPTPESMQAQEDAFLAALHLQHSSEEEYLAQRASNPRPNMTPQPVQPKIPAEPISPFHHCRLLLSHLGLLTFENRRHFHLLRKNDALLRLLKALDTSGSRDYHKIGILYVAPGQEDEHSIYANVKGSKLYEDFLAGLGWEVNLATHRGFFGGLDPNLSTGRSTPFYGTSTMEVIFHVATRMIPVNGDTDMKIIKKRHIANDRVRIIWCEHYRDFRPEILRTKFDEATIVIYPLPNGLYRISILRKPEIPLFGPLFDGAVVDKKVLAPLVRETAINANRVIVSQVDGFMRFYAQRAMYLEQVVTGHTLESTYEQFLASLLATQPKALRPVQPAPIGQRQLGSHSDQPRRPRASTLTKQDAITPAQYINQDRRASVQHTLLPSGELVPVQTLARPPVPALSASATSLLSSTRC</sequence>
<dbReference type="SUPFAM" id="SSF111347">
    <property type="entry name" value="Rap/Ran-GAP"/>
    <property type="match status" value="1"/>
</dbReference>
<accession>A0A0D2U9T8</accession>
<keyword evidence="1" id="KW-0343">GTPase activation</keyword>
<dbReference type="Gene3D" id="3.40.50.11210">
    <property type="entry name" value="Rap/Ran-GAP"/>
    <property type="match status" value="1"/>
</dbReference>
<dbReference type="AlphaFoldDB" id="A0A0D2U9T8"/>
<dbReference type="PANTHER" id="PTHR10063:SF11">
    <property type="entry name" value="RHO GTPASE-ACTIVATING PROTEIN CG5521-RELATED"/>
    <property type="match status" value="1"/>
</dbReference>
<protein>
    <recommendedName>
        <fullName evidence="3">Rap-GAP domain-containing protein</fullName>
    </recommendedName>
</protein>